<dbReference type="EMBL" id="JH598678">
    <property type="status" value="NOT_ANNOTATED_CDS"/>
    <property type="molecule type" value="Genomic_DNA"/>
</dbReference>
<accession>M4BS08</accession>
<dbReference type="EnsemblProtists" id="HpaT809198">
    <property type="protein sequence ID" value="HpaP809198"/>
    <property type="gene ID" value="HpaG809198"/>
</dbReference>
<evidence type="ECO:0008006" key="4">
    <source>
        <dbReference type="Google" id="ProtNLM"/>
    </source>
</evidence>
<protein>
    <recommendedName>
        <fullName evidence="4">RxLR effector candidate protein</fullName>
    </recommendedName>
</protein>
<feature type="compositionally biased region" description="Low complexity" evidence="1">
    <location>
        <begin position="81"/>
        <end position="91"/>
    </location>
</feature>
<feature type="compositionally biased region" description="Basic and acidic residues" evidence="1">
    <location>
        <begin position="37"/>
        <end position="46"/>
    </location>
</feature>
<evidence type="ECO:0000256" key="1">
    <source>
        <dbReference type="SAM" id="MobiDB-lite"/>
    </source>
</evidence>
<feature type="compositionally biased region" description="Basic and acidic residues" evidence="1">
    <location>
        <begin position="113"/>
        <end position="141"/>
    </location>
</feature>
<evidence type="ECO:0000313" key="3">
    <source>
        <dbReference type="Proteomes" id="UP000011713"/>
    </source>
</evidence>
<reference evidence="2" key="2">
    <citation type="submission" date="2015-06" db="UniProtKB">
        <authorList>
            <consortium name="EnsemblProtists"/>
        </authorList>
    </citation>
    <scope>IDENTIFICATION</scope>
    <source>
        <strain evidence="2">Emoy2</strain>
    </source>
</reference>
<name>M4BS08_HYAAE</name>
<feature type="region of interest" description="Disordered" evidence="1">
    <location>
        <begin position="1"/>
        <end position="152"/>
    </location>
</feature>
<dbReference type="AlphaFoldDB" id="M4BS08"/>
<proteinExistence type="predicted"/>
<dbReference type="HOGENOM" id="CLU_135327_0_0_1"/>
<dbReference type="InParanoid" id="M4BS08"/>
<keyword evidence="3" id="KW-1185">Reference proteome</keyword>
<sequence>MRLRSAAAGETGTPEAAAVSSSAASATQPASVAAAGARDDAPRDIGDYELELIYSGESDGVTDSKETKAKEELELAKPEPTKSASRSALSLADRRDIFGSSDESDPPSPRRIRSTESEISHRNNRDGDAIMHHSPSDRDDPGVGTSIDTRQETVDRNILRVAPEKKPWLPPQRVLARLSDTTSDRY</sequence>
<feature type="compositionally biased region" description="Low complexity" evidence="1">
    <location>
        <begin position="1"/>
        <end position="36"/>
    </location>
</feature>
<evidence type="ECO:0000313" key="2">
    <source>
        <dbReference type="EnsemblProtists" id="HpaP809198"/>
    </source>
</evidence>
<organism evidence="2 3">
    <name type="scientific">Hyaloperonospora arabidopsidis (strain Emoy2)</name>
    <name type="common">Downy mildew agent</name>
    <name type="synonym">Peronospora arabidopsidis</name>
    <dbReference type="NCBI Taxonomy" id="559515"/>
    <lineage>
        <taxon>Eukaryota</taxon>
        <taxon>Sar</taxon>
        <taxon>Stramenopiles</taxon>
        <taxon>Oomycota</taxon>
        <taxon>Peronosporomycetes</taxon>
        <taxon>Peronosporales</taxon>
        <taxon>Peronosporaceae</taxon>
        <taxon>Hyaloperonospora</taxon>
    </lineage>
</organism>
<reference evidence="3" key="1">
    <citation type="journal article" date="2010" name="Science">
        <title>Signatures of adaptation to obligate biotrophy in the Hyaloperonospora arabidopsidis genome.</title>
        <authorList>
            <person name="Baxter L."/>
            <person name="Tripathy S."/>
            <person name="Ishaque N."/>
            <person name="Boot N."/>
            <person name="Cabral A."/>
            <person name="Kemen E."/>
            <person name="Thines M."/>
            <person name="Ah-Fong A."/>
            <person name="Anderson R."/>
            <person name="Badejoko W."/>
            <person name="Bittner-Eddy P."/>
            <person name="Boore J.L."/>
            <person name="Chibucos M.C."/>
            <person name="Coates M."/>
            <person name="Dehal P."/>
            <person name="Delehaunty K."/>
            <person name="Dong S."/>
            <person name="Downton P."/>
            <person name="Dumas B."/>
            <person name="Fabro G."/>
            <person name="Fronick C."/>
            <person name="Fuerstenberg S.I."/>
            <person name="Fulton L."/>
            <person name="Gaulin E."/>
            <person name="Govers F."/>
            <person name="Hughes L."/>
            <person name="Humphray S."/>
            <person name="Jiang R.H."/>
            <person name="Judelson H."/>
            <person name="Kamoun S."/>
            <person name="Kyung K."/>
            <person name="Meijer H."/>
            <person name="Minx P."/>
            <person name="Morris P."/>
            <person name="Nelson J."/>
            <person name="Phuntumart V."/>
            <person name="Qutob D."/>
            <person name="Rehmany A."/>
            <person name="Rougon-Cardoso A."/>
            <person name="Ryden P."/>
            <person name="Torto-Alalibo T."/>
            <person name="Studholme D."/>
            <person name="Wang Y."/>
            <person name="Win J."/>
            <person name="Wood J."/>
            <person name="Clifton S.W."/>
            <person name="Rogers J."/>
            <person name="Van den Ackerveken G."/>
            <person name="Jones J.D."/>
            <person name="McDowell J.M."/>
            <person name="Beynon J."/>
            <person name="Tyler B.M."/>
        </authorList>
    </citation>
    <scope>NUCLEOTIDE SEQUENCE [LARGE SCALE GENOMIC DNA]</scope>
    <source>
        <strain evidence="3">Emoy2</strain>
    </source>
</reference>
<dbReference type="VEuPathDB" id="FungiDB:HpaG809198"/>
<dbReference type="Proteomes" id="UP000011713">
    <property type="component" value="Unassembled WGS sequence"/>
</dbReference>
<feature type="compositionally biased region" description="Basic and acidic residues" evidence="1">
    <location>
        <begin position="62"/>
        <end position="80"/>
    </location>
</feature>